<dbReference type="Proteomes" id="UP001329313">
    <property type="component" value="Chromosome"/>
</dbReference>
<feature type="domain" description="SGNH hydrolase-type esterase" evidence="2">
    <location>
        <begin position="68"/>
        <end position="236"/>
    </location>
</feature>
<dbReference type="AlphaFoldDB" id="A0AAU0MFG3"/>
<feature type="transmembrane region" description="Helical" evidence="1">
    <location>
        <begin position="12"/>
        <end position="34"/>
    </location>
</feature>
<dbReference type="EMBL" id="CP137080">
    <property type="protein sequence ID" value="WOQ68719.1"/>
    <property type="molecule type" value="Genomic_DNA"/>
</dbReference>
<keyword evidence="4" id="KW-1185">Reference proteome</keyword>
<organism evidence="3 4">
    <name type="scientific">Microbacterium limosum</name>
    <dbReference type="NCBI Taxonomy" id="3079935"/>
    <lineage>
        <taxon>Bacteria</taxon>
        <taxon>Bacillati</taxon>
        <taxon>Actinomycetota</taxon>
        <taxon>Actinomycetes</taxon>
        <taxon>Micrococcales</taxon>
        <taxon>Microbacteriaceae</taxon>
        <taxon>Microbacterium</taxon>
    </lineage>
</organism>
<reference evidence="3 4" key="1">
    <citation type="submission" date="2023-10" db="EMBL/GenBank/DDBJ databases">
        <title>Y20.</title>
        <authorList>
            <person name="Zhang G."/>
            <person name="Ding Y."/>
        </authorList>
    </citation>
    <scope>NUCLEOTIDE SEQUENCE [LARGE SCALE GENOMIC DNA]</scope>
    <source>
        <strain evidence="3 4">Y20</strain>
    </source>
</reference>
<keyword evidence="1" id="KW-1133">Transmembrane helix</keyword>
<dbReference type="SUPFAM" id="SSF52266">
    <property type="entry name" value="SGNH hydrolase"/>
    <property type="match status" value="1"/>
</dbReference>
<dbReference type="RefSeq" id="WP_330169861.1">
    <property type="nucleotide sequence ID" value="NZ_CP137080.1"/>
</dbReference>
<dbReference type="EC" id="3.1.-.-" evidence="3"/>
<evidence type="ECO:0000259" key="2">
    <source>
        <dbReference type="Pfam" id="PF13472"/>
    </source>
</evidence>
<dbReference type="Pfam" id="PF13472">
    <property type="entry name" value="Lipase_GDSL_2"/>
    <property type="match status" value="1"/>
</dbReference>
<protein>
    <submittedName>
        <fullName evidence="3">SGNH/GDSL hydrolase family protein</fullName>
        <ecNumber evidence="3">3.1.-.-</ecNumber>
    </submittedName>
</protein>
<dbReference type="KEGG" id="mliy:RYJ27_08310"/>
<dbReference type="GO" id="GO:0016787">
    <property type="term" value="F:hydrolase activity"/>
    <property type="evidence" value="ECO:0007669"/>
    <property type="project" value="UniProtKB-KW"/>
</dbReference>
<keyword evidence="3" id="KW-0378">Hydrolase</keyword>
<dbReference type="CDD" id="cd00229">
    <property type="entry name" value="SGNH_hydrolase"/>
    <property type="match status" value="1"/>
</dbReference>
<sequence>MSADSARSRLRAGVAAAIAAAVVAAALVGVWQPWHRAAAPPNAAASGEGSPVVDAEPLALPADARVLVFGDSWTFGSAAEPGMGYAYVLEAMTGWDTTVAGVRGSGYLREGVDGPTFGERIAALDATLDPDLVIVQGSINDRLLVPDGYDKAVTSAWDALAARYPDARIVILGPAPHQLPVHAGTVWIDQRLGELAAARGWWYVSPLQEEWIQSWNYLDVIDTGLGQFHPSTPGHAYLAARLNQALAERSIVADAAPGAELDH</sequence>
<proteinExistence type="predicted"/>
<gene>
    <name evidence="3" type="ORF">RYJ27_08310</name>
</gene>
<keyword evidence="1" id="KW-0472">Membrane</keyword>
<evidence type="ECO:0000256" key="1">
    <source>
        <dbReference type="SAM" id="Phobius"/>
    </source>
</evidence>
<evidence type="ECO:0000313" key="3">
    <source>
        <dbReference type="EMBL" id="WOQ68719.1"/>
    </source>
</evidence>
<name>A0AAU0MFG3_9MICO</name>
<dbReference type="Gene3D" id="3.40.50.1110">
    <property type="entry name" value="SGNH hydrolase"/>
    <property type="match status" value="1"/>
</dbReference>
<keyword evidence="1" id="KW-0812">Transmembrane</keyword>
<accession>A0AAU0MFG3</accession>
<dbReference type="InterPro" id="IPR036514">
    <property type="entry name" value="SGNH_hydro_sf"/>
</dbReference>
<dbReference type="InterPro" id="IPR013830">
    <property type="entry name" value="SGNH_hydro"/>
</dbReference>
<evidence type="ECO:0000313" key="4">
    <source>
        <dbReference type="Proteomes" id="UP001329313"/>
    </source>
</evidence>